<evidence type="ECO:0000313" key="1">
    <source>
        <dbReference type="EMBL" id="KAJ7780899.1"/>
    </source>
</evidence>
<reference evidence="1" key="1">
    <citation type="submission" date="2023-03" db="EMBL/GenBank/DDBJ databases">
        <title>Massive genome expansion in bonnet fungi (Mycena s.s.) driven by repeated elements and novel gene families across ecological guilds.</title>
        <authorList>
            <consortium name="Lawrence Berkeley National Laboratory"/>
            <person name="Harder C.B."/>
            <person name="Miyauchi S."/>
            <person name="Viragh M."/>
            <person name="Kuo A."/>
            <person name="Thoen E."/>
            <person name="Andreopoulos B."/>
            <person name="Lu D."/>
            <person name="Skrede I."/>
            <person name="Drula E."/>
            <person name="Henrissat B."/>
            <person name="Morin E."/>
            <person name="Kohler A."/>
            <person name="Barry K."/>
            <person name="LaButti K."/>
            <person name="Morin E."/>
            <person name="Salamov A."/>
            <person name="Lipzen A."/>
            <person name="Mereny Z."/>
            <person name="Hegedus B."/>
            <person name="Baldrian P."/>
            <person name="Stursova M."/>
            <person name="Weitz H."/>
            <person name="Taylor A."/>
            <person name="Grigoriev I.V."/>
            <person name="Nagy L.G."/>
            <person name="Martin F."/>
            <person name="Kauserud H."/>
        </authorList>
    </citation>
    <scope>NUCLEOTIDE SEQUENCE</scope>
    <source>
        <strain evidence="1">CBHHK182m</strain>
    </source>
</reference>
<organism evidence="1 2">
    <name type="scientific">Mycena metata</name>
    <dbReference type="NCBI Taxonomy" id="1033252"/>
    <lineage>
        <taxon>Eukaryota</taxon>
        <taxon>Fungi</taxon>
        <taxon>Dikarya</taxon>
        <taxon>Basidiomycota</taxon>
        <taxon>Agaricomycotina</taxon>
        <taxon>Agaricomycetes</taxon>
        <taxon>Agaricomycetidae</taxon>
        <taxon>Agaricales</taxon>
        <taxon>Marasmiineae</taxon>
        <taxon>Mycenaceae</taxon>
        <taxon>Mycena</taxon>
    </lineage>
</organism>
<dbReference type="Proteomes" id="UP001215598">
    <property type="component" value="Unassembled WGS sequence"/>
</dbReference>
<evidence type="ECO:0000313" key="2">
    <source>
        <dbReference type="Proteomes" id="UP001215598"/>
    </source>
</evidence>
<sequence>MTQHRSPAISGTLVSLWFPALPNPYQMLRLSRWWKSFGHLLTENICSLCSVSVPVTVRGSERTESGSIPRLRSP</sequence>
<comment type="caution">
    <text evidence="1">The sequence shown here is derived from an EMBL/GenBank/DDBJ whole genome shotgun (WGS) entry which is preliminary data.</text>
</comment>
<gene>
    <name evidence="1" type="ORF">B0H16DRAFT_1496504</name>
</gene>
<keyword evidence="2" id="KW-1185">Reference proteome</keyword>
<accession>A0AAD7NYZ6</accession>
<proteinExistence type="predicted"/>
<dbReference type="EMBL" id="JARKIB010000004">
    <property type="protein sequence ID" value="KAJ7780899.1"/>
    <property type="molecule type" value="Genomic_DNA"/>
</dbReference>
<protein>
    <submittedName>
        <fullName evidence="1">Uncharacterized protein</fullName>
    </submittedName>
</protein>
<dbReference type="AlphaFoldDB" id="A0AAD7NYZ6"/>
<name>A0AAD7NYZ6_9AGAR</name>